<evidence type="ECO:0000256" key="8">
    <source>
        <dbReference type="ARBA" id="ARBA00022989"/>
    </source>
</evidence>
<dbReference type="AlphaFoldDB" id="A0A9P4TUF8"/>
<evidence type="ECO:0000256" key="3">
    <source>
        <dbReference type="ARBA" id="ARBA00004922"/>
    </source>
</evidence>
<evidence type="ECO:0000256" key="5">
    <source>
        <dbReference type="ARBA" id="ARBA00022692"/>
    </source>
</evidence>
<comment type="subcellular location">
    <subcellularLocation>
        <location evidence="2 10">Endoplasmic reticulum membrane</location>
        <topology evidence="2 10">Single-pass type I membrane protein</topology>
    </subcellularLocation>
</comment>
<comment type="function">
    <text evidence="1 10">Subunit of the oligosaccharyl transferase (OST) complex that catalyzes the initial transfer of a defined glycan (Glc(3)Man(9)GlcNAc(2) in eukaryotes) from the lipid carrier dolichol-pyrophosphate to an asparagine residue within an Asn-X-Ser/Thr consensus motif in nascent polypeptide chains, the first step in protein N-glycosylation. N-glycosylation occurs cotranslationally and the complex associates with the Sec61 complex at the channel-forming translocon complex that mediates protein translocation across the endoplasmic reticulum (ER). All subunits are required for a maximal enzyme activity.</text>
</comment>
<gene>
    <name evidence="11" type="ORF">EJ08DRAFT_619820</name>
</gene>
<comment type="subunit">
    <text evidence="10">Component of the oligosaccharyltransferase (OST) complex.</text>
</comment>
<dbReference type="Proteomes" id="UP000800235">
    <property type="component" value="Unassembled WGS sequence"/>
</dbReference>
<comment type="pathway">
    <text evidence="3 10">Protein modification; protein glycosylation.</text>
</comment>
<dbReference type="OrthoDB" id="310030at2759"/>
<sequence>MRLLHSLPTIFALTLPSLADSNASKPLSSKQILSSTFKPPQVFENVNLVRNVNLEKGYPREMINVVIKNVDSTAQSKYYLPFEADLIARVGGLEVRDKKNTGKDAFKVEVTEFDTESSTEFYLVHLPEPLAPGAELTIGITFAVTAALNPLPDTIDQMAQQTVQYITSAYSPSAYKTLKQKTKIKFGTISIPDYTVIPNKNADGSEDPTRQGSTFTYGPYDDIPAGASQPIAARYDYTKPLVHATLLERDIEVSHWGGNLAIEERYWLTNRAAKLKNHFSRVQWQMTKYANPPSTALKTLQFPLKGGSVNPYFTDDIGNVSTSRFRPGKAQALLELTPRYPIFGDWKYSFKIGWDADLKGFLRRVSKGDGYVLKVPFLEGPKLAEGIEYEKVEVRVILPEGAQNVKYTAPVPVINSEITTHRTFMDTVGRPTLQLSAINVVDEWRDEDLIITYDYPWTASYRKPLTIAAAVGSLFVAIWVIGNIDTRIGGRK</sequence>
<evidence type="ECO:0000256" key="1">
    <source>
        <dbReference type="ARBA" id="ARBA00002791"/>
    </source>
</evidence>
<evidence type="ECO:0000313" key="11">
    <source>
        <dbReference type="EMBL" id="KAF2421852.1"/>
    </source>
</evidence>
<dbReference type="InterPro" id="IPR007676">
    <property type="entry name" value="Ribophorin_I"/>
</dbReference>
<dbReference type="PANTHER" id="PTHR21049">
    <property type="entry name" value="RIBOPHORIN I"/>
    <property type="match status" value="1"/>
</dbReference>
<evidence type="ECO:0000313" key="12">
    <source>
        <dbReference type="Proteomes" id="UP000800235"/>
    </source>
</evidence>
<keyword evidence="6 10" id="KW-0732">Signal</keyword>
<keyword evidence="12" id="KW-1185">Reference proteome</keyword>
<keyword evidence="9 10" id="KW-0472">Membrane</keyword>
<evidence type="ECO:0000256" key="4">
    <source>
        <dbReference type="ARBA" id="ARBA00008905"/>
    </source>
</evidence>
<dbReference type="Pfam" id="PF04597">
    <property type="entry name" value="Ribophorin_I"/>
    <property type="match status" value="1"/>
</dbReference>
<dbReference type="PANTHER" id="PTHR21049:SF0">
    <property type="entry name" value="DOLICHYL-DIPHOSPHOOLIGOSACCHARIDE--PROTEIN GLYCOSYLTRANSFERASE SUBUNIT 1"/>
    <property type="match status" value="1"/>
</dbReference>
<name>A0A9P4TUF8_9PEZI</name>
<keyword evidence="8 10" id="KW-1133">Transmembrane helix</keyword>
<evidence type="ECO:0000256" key="7">
    <source>
        <dbReference type="ARBA" id="ARBA00022824"/>
    </source>
</evidence>
<proteinExistence type="inferred from homology"/>
<feature type="chain" id="PRO_5040528790" description="Dolichyl-diphosphooligosaccharide--protein glycosyltransferase subunit 1" evidence="10">
    <location>
        <begin position="20"/>
        <end position="492"/>
    </location>
</feature>
<protein>
    <recommendedName>
        <fullName evidence="10">Dolichyl-diphosphooligosaccharide--protein glycosyltransferase subunit 1</fullName>
    </recommendedName>
</protein>
<feature type="transmembrane region" description="Helical" evidence="10">
    <location>
        <begin position="465"/>
        <end position="484"/>
    </location>
</feature>
<feature type="signal peptide" evidence="10">
    <location>
        <begin position="1"/>
        <end position="19"/>
    </location>
</feature>
<dbReference type="GO" id="GO:0018279">
    <property type="term" value="P:protein N-linked glycosylation via asparagine"/>
    <property type="evidence" value="ECO:0007669"/>
    <property type="project" value="TreeGrafter"/>
</dbReference>
<dbReference type="GO" id="GO:0008250">
    <property type="term" value="C:oligosaccharyltransferase complex"/>
    <property type="evidence" value="ECO:0007669"/>
    <property type="project" value="UniProtKB-UniRule"/>
</dbReference>
<dbReference type="EMBL" id="MU007095">
    <property type="protein sequence ID" value="KAF2421852.1"/>
    <property type="molecule type" value="Genomic_DNA"/>
</dbReference>
<comment type="caution">
    <text evidence="11">The sequence shown here is derived from an EMBL/GenBank/DDBJ whole genome shotgun (WGS) entry which is preliminary data.</text>
</comment>
<comment type="similarity">
    <text evidence="4 10">Belongs to the OST1 family.</text>
</comment>
<reference evidence="11" key="1">
    <citation type="journal article" date="2020" name="Stud. Mycol.">
        <title>101 Dothideomycetes genomes: a test case for predicting lifestyles and emergence of pathogens.</title>
        <authorList>
            <person name="Haridas S."/>
            <person name="Albert R."/>
            <person name="Binder M."/>
            <person name="Bloem J."/>
            <person name="Labutti K."/>
            <person name="Salamov A."/>
            <person name="Andreopoulos B."/>
            <person name="Baker S."/>
            <person name="Barry K."/>
            <person name="Bills G."/>
            <person name="Bluhm B."/>
            <person name="Cannon C."/>
            <person name="Castanera R."/>
            <person name="Culley D."/>
            <person name="Daum C."/>
            <person name="Ezra D."/>
            <person name="Gonzalez J."/>
            <person name="Henrissat B."/>
            <person name="Kuo A."/>
            <person name="Liang C."/>
            <person name="Lipzen A."/>
            <person name="Lutzoni F."/>
            <person name="Magnuson J."/>
            <person name="Mondo S."/>
            <person name="Nolan M."/>
            <person name="Ohm R."/>
            <person name="Pangilinan J."/>
            <person name="Park H.-J."/>
            <person name="Ramirez L."/>
            <person name="Alfaro M."/>
            <person name="Sun H."/>
            <person name="Tritt A."/>
            <person name="Yoshinaga Y."/>
            <person name="Zwiers L.-H."/>
            <person name="Turgeon B."/>
            <person name="Goodwin S."/>
            <person name="Spatafora J."/>
            <person name="Crous P."/>
            <person name="Grigoriev I."/>
        </authorList>
    </citation>
    <scope>NUCLEOTIDE SEQUENCE</scope>
    <source>
        <strain evidence="11">CBS 130266</strain>
    </source>
</reference>
<keyword evidence="7 10" id="KW-0256">Endoplasmic reticulum</keyword>
<evidence type="ECO:0000256" key="2">
    <source>
        <dbReference type="ARBA" id="ARBA00004115"/>
    </source>
</evidence>
<evidence type="ECO:0000256" key="9">
    <source>
        <dbReference type="ARBA" id="ARBA00023136"/>
    </source>
</evidence>
<evidence type="ECO:0000256" key="6">
    <source>
        <dbReference type="ARBA" id="ARBA00022729"/>
    </source>
</evidence>
<accession>A0A9P4TUF8</accession>
<keyword evidence="5 10" id="KW-0812">Transmembrane</keyword>
<evidence type="ECO:0000256" key="10">
    <source>
        <dbReference type="RuleBase" id="RU361143"/>
    </source>
</evidence>
<organism evidence="11 12">
    <name type="scientific">Tothia fuscella</name>
    <dbReference type="NCBI Taxonomy" id="1048955"/>
    <lineage>
        <taxon>Eukaryota</taxon>
        <taxon>Fungi</taxon>
        <taxon>Dikarya</taxon>
        <taxon>Ascomycota</taxon>
        <taxon>Pezizomycotina</taxon>
        <taxon>Dothideomycetes</taxon>
        <taxon>Pleosporomycetidae</taxon>
        <taxon>Venturiales</taxon>
        <taxon>Cylindrosympodiaceae</taxon>
        <taxon>Tothia</taxon>
    </lineage>
</organism>